<dbReference type="Pfam" id="PF00248">
    <property type="entry name" value="Aldo_ket_red"/>
    <property type="match status" value="1"/>
</dbReference>
<dbReference type="EMBL" id="JAENIO010000004">
    <property type="protein sequence ID" value="MBK1833006.1"/>
    <property type="molecule type" value="Genomic_DNA"/>
</dbReference>
<dbReference type="InterPro" id="IPR050791">
    <property type="entry name" value="Aldo-Keto_reductase"/>
</dbReference>
<evidence type="ECO:0000259" key="2">
    <source>
        <dbReference type="Pfam" id="PF00248"/>
    </source>
</evidence>
<name>A0A934RP61_9BACT</name>
<feature type="domain" description="NADP-dependent oxidoreductase" evidence="2">
    <location>
        <begin position="12"/>
        <end position="99"/>
    </location>
</feature>
<gene>
    <name evidence="3" type="ORF">JIN78_02940</name>
</gene>
<evidence type="ECO:0000256" key="1">
    <source>
        <dbReference type="ARBA" id="ARBA00023002"/>
    </source>
</evidence>
<dbReference type="GO" id="GO:0016491">
    <property type="term" value="F:oxidoreductase activity"/>
    <property type="evidence" value="ECO:0007669"/>
    <property type="project" value="UniProtKB-KW"/>
</dbReference>
<dbReference type="Gene3D" id="3.20.20.100">
    <property type="entry name" value="NADP-dependent oxidoreductase domain"/>
    <property type="match status" value="1"/>
</dbReference>
<dbReference type="RefSeq" id="WP_200390437.1">
    <property type="nucleotide sequence ID" value="NZ_JAENIO010000004.1"/>
</dbReference>
<dbReference type="SUPFAM" id="SSF51430">
    <property type="entry name" value="NAD(P)-linked oxidoreductase"/>
    <property type="match status" value="1"/>
</dbReference>
<evidence type="ECO:0000313" key="3">
    <source>
        <dbReference type="EMBL" id="MBK1833006.1"/>
    </source>
</evidence>
<proteinExistence type="predicted"/>
<dbReference type="PANTHER" id="PTHR43625:SF27">
    <property type="entry name" value="ALDO-KETO REDUCTASE"/>
    <property type="match status" value="1"/>
</dbReference>
<reference evidence="3" key="1">
    <citation type="submission" date="2021-01" db="EMBL/GenBank/DDBJ databases">
        <title>Modified the classification status of verrucomicrobia.</title>
        <authorList>
            <person name="Feng X."/>
        </authorList>
    </citation>
    <scope>NUCLEOTIDE SEQUENCE</scope>
    <source>
        <strain evidence="3">KCTC 12986</strain>
    </source>
</reference>
<sequence length="115" mass="12645">MSCGWERRLGAARDEVVIATKFGFTIGPEGSIQGTNSRPENICKVIEESLRRRGTDRIDPLYQHRIDPDIPIEEVAGTVKEWTAEGKVLHFGLSEVGSSRASGHGGAKRVFLLEP</sequence>
<dbReference type="Proteomes" id="UP000604083">
    <property type="component" value="Unassembled WGS sequence"/>
</dbReference>
<accession>A0A934RP61</accession>
<protein>
    <submittedName>
        <fullName evidence="3">Aldo/keto reductase</fullName>
    </submittedName>
</protein>
<organism evidence="3 4">
    <name type="scientific">Roseibacillus ishigakijimensis</name>
    <dbReference type="NCBI Taxonomy" id="454146"/>
    <lineage>
        <taxon>Bacteria</taxon>
        <taxon>Pseudomonadati</taxon>
        <taxon>Verrucomicrobiota</taxon>
        <taxon>Verrucomicrobiia</taxon>
        <taxon>Verrucomicrobiales</taxon>
        <taxon>Verrucomicrobiaceae</taxon>
        <taxon>Roseibacillus</taxon>
    </lineage>
</organism>
<dbReference type="PANTHER" id="PTHR43625">
    <property type="entry name" value="AFLATOXIN B1 ALDEHYDE REDUCTASE"/>
    <property type="match status" value="1"/>
</dbReference>
<dbReference type="GO" id="GO:0005737">
    <property type="term" value="C:cytoplasm"/>
    <property type="evidence" value="ECO:0007669"/>
    <property type="project" value="TreeGrafter"/>
</dbReference>
<comment type="caution">
    <text evidence="3">The sequence shown here is derived from an EMBL/GenBank/DDBJ whole genome shotgun (WGS) entry which is preliminary data.</text>
</comment>
<dbReference type="InterPro" id="IPR036812">
    <property type="entry name" value="NAD(P)_OxRdtase_dom_sf"/>
</dbReference>
<keyword evidence="1" id="KW-0560">Oxidoreductase</keyword>
<dbReference type="AlphaFoldDB" id="A0A934RP61"/>
<dbReference type="InterPro" id="IPR023210">
    <property type="entry name" value="NADP_OxRdtase_dom"/>
</dbReference>
<keyword evidence="4" id="KW-1185">Reference proteome</keyword>
<evidence type="ECO:0000313" key="4">
    <source>
        <dbReference type="Proteomes" id="UP000604083"/>
    </source>
</evidence>